<dbReference type="InterPro" id="IPR036322">
    <property type="entry name" value="WD40_repeat_dom_sf"/>
</dbReference>
<dbReference type="SUPFAM" id="SSF50978">
    <property type="entry name" value="WD40 repeat-like"/>
    <property type="match status" value="1"/>
</dbReference>
<name>A0A1I7RYZ0_BURXY</name>
<dbReference type="InterPro" id="IPR048382">
    <property type="entry name" value="BCAS3_WD40"/>
</dbReference>
<feature type="domain" description="BCAS3 WD40" evidence="2">
    <location>
        <begin position="107"/>
        <end position="472"/>
    </location>
</feature>
<evidence type="ECO:0000313" key="3">
    <source>
        <dbReference type="Proteomes" id="UP000095284"/>
    </source>
</evidence>
<dbReference type="Pfam" id="PF21034">
    <property type="entry name" value="BCAS3_WD40"/>
    <property type="match status" value="1"/>
</dbReference>
<feature type="compositionally biased region" description="Basic and acidic residues" evidence="1">
    <location>
        <begin position="794"/>
        <end position="803"/>
    </location>
</feature>
<organism evidence="3 4">
    <name type="scientific">Bursaphelenchus xylophilus</name>
    <name type="common">Pinewood nematode worm</name>
    <name type="synonym">Aphelenchoides xylophilus</name>
    <dbReference type="NCBI Taxonomy" id="6326"/>
    <lineage>
        <taxon>Eukaryota</taxon>
        <taxon>Metazoa</taxon>
        <taxon>Ecdysozoa</taxon>
        <taxon>Nematoda</taxon>
        <taxon>Chromadorea</taxon>
        <taxon>Rhabditida</taxon>
        <taxon>Tylenchina</taxon>
        <taxon>Tylenchomorpha</taxon>
        <taxon>Aphelenchoidea</taxon>
        <taxon>Aphelenchoididae</taxon>
        <taxon>Bursaphelenchus</taxon>
    </lineage>
</organism>
<dbReference type="Gene3D" id="2.130.10.10">
    <property type="entry name" value="YVTN repeat-like/Quinoprotein amine dehydrogenase"/>
    <property type="match status" value="1"/>
</dbReference>
<reference evidence="4" key="1">
    <citation type="submission" date="2016-11" db="UniProtKB">
        <authorList>
            <consortium name="WormBaseParasite"/>
        </authorList>
    </citation>
    <scope>IDENTIFICATION</scope>
</reference>
<dbReference type="GO" id="GO:0005737">
    <property type="term" value="C:cytoplasm"/>
    <property type="evidence" value="ECO:0007669"/>
    <property type="project" value="TreeGrafter"/>
</dbReference>
<dbReference type="PANTHER" id="PTHR13268">
    <property type="entry name" value="BREAST CARCINOMA AMPLIFIED SEQUENCE 3"/>
    <property type="match status" value="1"/>
</dbReference>
<feature type="compositionally biased region" description="Low complexity" evidence="1">
    <location>
        <begin position="805"/>
        <end position="814"/>
    </location>
</feature>
<dbReference type="WBParaSite" id="BXY_0595800.1">
    <property type="protein sequence ID" value="BXY_0595800.1"/>
    <property type="gene ID" value="BXY_0595800"/>
</dbReference>
<dbReference type="eggNOG" id="KOG4415">
    <property type="taxonomic scope" value="Eukaryota"/>
</dbReference>
<dbReference type="Proteomes" id="UP000095284">
    <property type="component" value="Unplaced"/>
</dbReference>
<dbReference type="GO" id="GO:0006914">
    <property type="term" value="P:autophagy"/>
    <property type="evidence" value="ECO:0007669"/>
    <property type="project" value="InterPro"/>
</dbReference>
<evidence type="ECO:0000313" key="4">
    <source>
        <dbReference type="WBParaSite" id="BXY_0595800.1"/>
    </source>
</evidence>
<protein>
    <submittedName>
        <fullName evidence="4">BCAS3 domain-containing protein</fullName>
    </submittedName>
</protein>
<evidence type="ECO:0000256" key="1">
    <source>
        <dbReference type="SAM" id="MobiDB-lite"/>
    </source>
</evidence>
<proteinExistence type="predicted"/>
<dbReference type="PANTHER" id="PTHR13268:SF0">
    <property type="entry name" value="BCAS3 MICROTUBULE ASSOCIATED CELL MIGRATION FACTOR"/>
    <property type="match status" value="1"/>
</dbReference>
<sequence length="814" mass="88854">MSHGRSKKQQNGHSKENVKKGQINTVFPICRPVPKCAKSDVVNGNGVVPRFASGQVVRPRPAHQPRIVTSVAEFVSEVIPQGSNQNHVQNEPIQWIRIQKIPLDNRTETFLVMIGLARGYQIFLMKSSGECEEVLSERRGPLRVAHLLPHSNRSEDQFENERPLVGLVDGNPMAADNKFCSVNVVSLRSGNTVHTLKFDEPVLDVNSTKACVVVILSESIVIFDSNTLQEKASIPVTSNDAPLPPVYALSDVLLAFADKNFNREIQSCGGRCDGDDQSYSGQVMSAAKSLSKTVTSLGESIVSSFSSPQDKKNGVPTKKGIVSVINTSNVTECGDVNADSHYLAHFIAHESKVGCLAFGHGGRILITGNEIATTFNVFILHPHPTAPSLSSVQHIYTLHRGNSAAKVIDTAFTSDNRWLAIATNHGTTHVFAITPYGGPVNLRTHGGKFVNKESRFERTAGLTQENQVSYSVHSKTPAPGYLYKDHPYLKHQLLAKTVLNPRLSKYPPPIILWSHAKIKQKAFSAENLSAWATDNSPVPISGSTWSPQLANGQPLVFESHRRMALCFGTVYGNKCADADVPVLFVMSPDGTLSQYKIDIRRERFNSSGSVNSLNADDSGKGVEAPIRVRVVALSEWSLTRSKGTVGVDFIGPPLPESSSLLEITNPTNEKKRGRFAKTSQGSWLPHVEITTYAGPHRRIWMGPQFTFGVYAFTGHSSAELVSPGANNSALHVFTTPQKCCPVLIEKNSNNLSGRKDHLENATRIVCGSWNSDPIIYGDDPLASLKEQLEDAMQDELKSKENRLESSSPSSSSSK</sequence>
<dbReference type="AlphaFoldDB" id="A0A1I7RYZ0"/>
<dbReference type="GO" id="GO:0042594">
    <property type="term" value="P:response to starvation"/>
    <property type="evidence" value="ECO:0007669"/>
    <property type="project" value="TreeGrafter"/>
</dbReference>
<dbReference type="InterPro" id="IPR045142">
    <property type="entry name" value="BCAS3-like"/>
</dbReference>
<evidence type="ECO:0000259" key="2">
    <source>
        <dbReference type="Pfam" id="PF21034"/>
    </source>
</evidence>
<accession>A0A1I7RYZ0</accession>
<dbReference type="eggNOG" id="KOG2109">
    <property type="taxonomic scope" value="Eukaryota"/>
</dbReference>
<dbReference type="InterPro" id="IPR015943">
    <property type="entry name" value="WD40/YVTN_repeat-like_dom_sf"/>
</dbReference>
<feature type="region of interest" description="Disordered" evidence="1">
    <location>
        <begin position="793"/>
        <end position="814"/>
    </location>
</feature>